<dbReference type="Pfam" id="PF07716">
    <property type="entry name" value="bZIP_2"/>
    <property type="match status" value="1"/>
</dbReference>
<keyword evidence="5" id="KW-0539">Nucleus</keyword>
<keyword evidence="4" id="KW-0804">Transcription</keyword>
<dbReference type="Gene3D" id="1.20.5.170">
    <property type="match status" value="1"/>
</dbReference>
<dbReference type="PANTHER" id="PTHR11988">
    <property type="entry name" value="THYROTROPH EMBRYONIC FACTOR RELATED"/>
    <property type="match status" value="1"/>
</dbReference>
<protein>
    <submittedName>
        <fullName evidence="9">BZIP domain-containing protein</fullName>
    </submittedName>
</protein>
<dbReference type="SMART" id="SM00338">
    <property type="entry name" value="BRLZ"/>
    <property type="match status" value="1"/>
</dbReference>
<dbReference type="WBParaSite" id="MhA1_Contig111.frz3.gene10">
    <property type="protein sequence ID" value="MhA1_Contig111.frz3.gene10"/>
    <property type="gene ID" value="MhA1_Contig111.frz3.gene10"/>
</dbReference>
<accession>A0A1I8AZW7</accession>
<dbReference type="PROSITE" id="PS50217">
    <property type="entry name" value="BZIP"/>
    <property type="match status" value="1"/>
</dbReference>
<evidence type="ECO:0000256" key="3">
    <source>
        <dbReference type="ARBA" id="ARBA00023125"/>
    </source>
</evidence>
<feature type="region of interest" description="Disordered" evidence="6">
    <location>
        <begin position="133"/>
        <end position="154"/>
    </location>
</feature>
<dbReference type="InterPro" id="IPR046347">
    <property type="entry name" value="bZIP_sf"/>
</dbReference>
<proteinExistence type="predicted"/>
<evidence type="ECO:0000256" key="6">
    <source>
        <dbReference type="SAM" id="MobiDB-lite"/>
    </source>
</evidence>
<dbReference type="AlphaFoldDB" id="A0A1I8AZW7"/>
<keyword evidence="3" id="KW-0238">DNA-binding</keyword>
<dbReference type="CDD" id="cd14695">
    <property type="entry name" value="bZIP_HLF"/>
    <property type="match status" value="1"/>
</dbReference>
<evidence type="ECO:0000313" key="9">
    <source>
        <dbReference type="WBParaSite" id="MhA1_Contig111.frz3.gene10"/>
    </source>
</evidence>
<sequence length="202" mass="23143">MMISGSAYAHKSWFPDSGSLYASPSSAQSSSFASTQPSPAMMALKPESKMISPQYATSSIPTLVTQSFQHQKLEKFVQSALCAASGGGGIERIRPAKRRPRPVPEEKKDEVKIKNILLQLFFYFQAYKERRRKNNDSARRSREQRRRKEDEIQQRNNELERENARLRQEINILRFEVLQLRQYCYGIVGGNVGETINDARII</sequence>
<dbReference type="Proteomes" id="UP000095281">
    <property type="component" value="Unplaced"/>
</dbReference>
<feature type="compositionally biased region" description="Basic and acidic residues" evidence="6">
    <location>
        <begin position="134"/>
        <end position="154"/>
    </location>
</feature>
<evidence type="ECO:0000256" key="1">
    <source>
        <dbReference type="ARBA" id="ARBA00004123"/>
    </source>
</evidence>
<name>A0A1I8AZW7_MELHA</name>
<dbReference type="SUPFAM" id="SSF57959">
    <property type="entry name" value="Leucine zipper domain"/>
    <property type="match status" value="1"/>
</dbReference>
<dbReference type="InterPro" id="IPR004827">
    <property type="entry name" value="bZIP"/>
</dbReference>
<organism evidence="8 9">
    <name type="scientific">Meloidogyne hapla</name>
    <name type="common">Root-knot nematode worm</name>
    <dbReference type="NCBI Taxonomy" id="6305"/>
    <lineage>
        <taxon>Eukaryota</taxon>
        <taxon>Metazoa</taxon>
        <taxon>Ecdysozoa</taxon>
        <taxon>Nematoda</taxon>
        <taxon>Chromadorea</taxon>
        <taxon>Rhabditida</taxon>
        <taxon>Tylenchina</taxon>
        <taxon>Tylenchomorpha</taxon>
        <taxon>Tylenchoidea</taxon>
        <taxon>Meloidogynidae</taxon>
        <taxon>Meloidogyninae</taxon>
        <taxon>Meloidogyne</taxon>
    </lineage>
</organism>
<dbReference type="GO" id="GO:0005634">
    <property type="term" value="C:nucleus"/>
    <property type="evidence" value="ECO:0007669"/>
    <property type="project" value="UniProtKB-SubCell"/>
</dbReference>
<dbReference type="InterPro" id="IPR040223">
    <property type="entry name" value="PAR_bZIP"/>
</dbReference>
<reference evidence="9" key="1">
    <citation type="submission" date="2016-11" db="UniProtKB">
        <authorList>
            <consortium name="WormBaseParasite"/>
        </authorList>
    </citation>
    <scope>IDENTIFICATION</scope>
</reference>
<keyword evidence="2" id="KW-0805">Transcription regulation</keyword>
<evidence type="ECO:0000259" key="7">
    <source>
        <dbReference type="PROSITE" id="PS50217"/>
    </source>
</evidence>
<feature type="domain" description="BZIP" evidence="7">
    <location>
        <begin position="127"/>
        <end position="182"/>
    </location>
</feature>
<dbReference type="GO" id="GO:0000978">
    <property type="term" value="F:RNA polymerase II cis-regulatory region sequence-specific DNA binding"/>
    <property type="evidence" value="ECO:0007669"/>
    <property type="project" value="TreeGrafter"/>
</dbReference>
<keyword evidence="8" id="KW-1185">Reference proteome</keyword>
<dbReference type="GO" id="GO:0000981">
    <property type="term" value="F:DNA-binding transcription factor activity, RNA polymerase II-specific"/>
    <property type="evidence" value="ECO:0007669"/>
    <property type="project" value="TreeGrafter"/>
</dbReference>
<evidence type="ECO:0000256" key="2">
    <source>
        <dbReference type="ARBA" id="ARBA00023015"/>
    </source>
</evidence>
<comment type="subcellular location">
    <subcellularLocation>
        <location evidence="1">Nucleus</location>
    </subcellularLocation>
</comment>
<dbReference type="PANTHER" id="PTHR11988:SF27">
    <property type="entry name" value="GH27708P"/>
    <property type="match status" value="1"/>
</dbReference>
<evidence type="ECO:0000256" key="5">
    <source>
        <dbReference type="ARBA" id="ARBA00023242"/>
    </source>
</evidence>
<evidence type="ECO:0000313" key="8">
    <source>
        <dbReference type="Proteomes" id="UP000095281"/>
    </source>
</evidence>
<evidence type="ECO:0000256" key="4">
    <source>
        <dbReference type="ARBA" id="ARBA00023163"/>
    </source>
</evidence>